<dbReference type="EMBL" id="ACRO01000046">
    <property type="protein sequence ID" value="EGF86109.1"/>
    <property type="molecule type" value="Genomic_DNA"/>
</dbReference>
<dbReference type="PANTHER" id="PTHR47505:SF1">
    <property type="entry name" value="DNA UTILIZATION PROTEIN YHGH"/>
    <property type="match status" value="1"/>
</dbReference>
<dbReference type="CDD" id="cd06223">
    <property type="entry name" value="PRTases_typeI"/>
    <property type="match status" value="1"/>
</dbReference>
<accession>A0AA87DQ87</accession>
<dbReference type="InterPro" id="IPR051910">
    <property type="entry name" value="ComF/GntX_DNA_util-trans"/>
</dbReference>
<evidence type="ECO:0000256" key="1">
    <source>
        <dbReference type="ARBA" id="ARBA00008007"/>
    </source>
</evidence>
<evidence type="ECO:0000313" key="2">
    <source>
        <dbReference type="EMBL" id="EGF86109.1"/>
    </source>
</evidence>
<protein>
    <recommendedName>
        <fullName evidence="4">ComF family protein</fullName>
    </recommendedName>
</protein>
<dbReference type="InterPro" id="IPR000836">
    <property type="entry name" value="PRTase_dom"/>
</dbReference>
<evidence type="ECO:0008006" key="4">
    <source>
        <dbReference type="Google" id="ProtNLM"/>
    </source>
</evidence>
<proteinExistence type="inferred from homology"/>
<sequence length="198" mass="23076">MNCSFCGSEIRSKLGFDTIFKTREKFQLCAECKEHLDINVLEVGEYTLYYFSDYEFVKDDIYSIKYFGDVACALKFKNLFKQFLSLNKFDLITIVPANEIREIIRGFDHIEQLCKMCDINFEKILGCEYREKQAKLHKERGENKYYILPNGQNLGTVRSMLIIDDIFTSGNTLLGCAKTIRELYPKINISFLTLSKVI</sequence>
<dbReference type="InterPro" id="IPR029057">
    <property type="entry name" value="PRTase-like"/>
</dbReference>
<gene>
    <name evidence="2" type="ORF">HMPREF0428_01795</name>
</gene>
<comment type="similarity">
    <text evidence="1">Belongs to the ComF/GntX family.</text>
</comment>
<evidence type="ECO:0000313" key="3">
    <source>
        <dbReference type="Proteomes" id="UP000004773"/>
    </source>
</evidence>
<dbReference type="PANTHER" id="PTHR47505">
    <property type="entry name" value="DNA UTILIZATION PROTEIN YHGH"/>
    <property type="match status" value="1"/>
</dbReference>
<dbReference type="Gene3D" id="3.40.50.2020">
    <property type="match status" value="1"/>
</dbReference>
<reference evidence="2 3" key="1">
    <citation type="submission" date="2011-03" db="EMBL/GenBank/DDBJ databases">
        <title>The Genome Sequence of Gemella haemolysans M341.</title>
        <authorList>
            <consortium name="The Broad Institute Genome Sequencing Platform"/>
            <consortium name="The Broad Institute Genome Sequencing Center for Infectious Disease"/>
            <person name="Earl A."/>
            <person name="Ward D."/>
            <person name="Feldgarden M."/>
            <person name="Gevers D."/>
            <person name="Sibley C.D."/>
            <person name="Field T.R."/>
            <person name="Grinwis M."/>
            <person name="Eshaghurshan C.S."/>
            <person name="Surette M.G."/>
            <person name="Young S.K."/>
            <person name="Zeng Q."/>
            <person name="Gargeya S."/>
            <person name="Fitzgerald M."/>
            <person name="Haas B."/>
            <person name="Abouelleil A."/>
            <person name="Alvarado L."/>
            <person name="Arachchi H.M."/>
            <person name="Berlin A."/>
            <person name="Brown A."/>
            <person name="Chapman S.B."/>
            <person name="Chen Z."/>
            <person name="Dunbar C."/>
            <person name="Freedman E."/>
            <person name="Gearin G."/>
            <person name="Gellesch M."/>
            <person name="Goldberg J."/>
            <person name="Griggs A."/>
            <person name="Gujja S."/>
            <person name="Heilman E.R."/>
            <person name="Heiman D."/>
            <person name="Howarth C."/>
            <person name="Larson L."/>
            <person name="Lui A."/>
            <person name="MacDonald P.J.P."/>
            <person name="Mehta T."/>
            <person name="Montmayeur A."/>
            <person name="Murphy C."/>
            <person name="Neiman D."/>
            <person name="Pearson M."/>
            <person name="Priest M."/>
            <person name="Roberts A."/>
            <person name="Saif S."/>
            <person name="Shea T."/>
            <person name="Shenoy N."/>
            <person name="Sisk P."/>
            <person name="Stolte C."/>
            <person name="Sykes S."/>
            <person name="White J."/>
            <person name="Yandava C."/>
            <person name="Wortman J."/>
            <person name="Nusbaum C."/>
            <person name="Birren B."/>
        </authorList>
    </citation>
    <scope>NUCLEOTIDE SEQUENCE [LARGE SCALE GENOMIC DNA]</scope>
    <source>
        <strain evidence="2 3">M341</strain>
    </source>
</reference>
<comment type="caution">
    <text evidence="2">The sequence shown here is derived from an EMBL/GenBank/DDBJ whole genome shotgun (WGS) entry which is preliminary data.</text>
</comment>
<dbReference type="AlphaFoldDB" id="A0AA87DQ87"/>
<dbReference type="Proteomes" id="UP000004773">
    <property type="component" value="Unassembled WGS sequence"/>
</dbReference>
<organism evidence="2 3">
    <name type="scientific">Gemella haemolysans M341</name>
    <dbReference type="NCBI Taxonomy" id="562981"/>
    <lineage>
        <taxon>Bacteria</taxon>
        <taxon>Bacillati</taxon>
        <taxon>Bacillota</taxon>
        <taxon>Bacilli</taxon>
        <taxon>Bacillales</taxon>
        <taxon>Gemellaceae</taxon>
        <taxon>Gemella</taxon>
    </lineage>
</organism>
<dbReference type="SUPFAM" id="SSF53271">
    <property type="entry name" value="PRTase-like"/>
    <property type="match status" value="1"/>
</dbReference>
<name>A0AA87DQ87_9BACL</name>
<dbReference type="RefSeq" id="WP_003147970.1">
    <property type="nucleotide sequence ID" value="NZ_GL883586.1"/>
</dbReference>